<feature type="transmembrane region" description="Helical" evidence="7">
    <location>
        <begin position="530"/>
        <end position="547"/>
    </location>
</feature>
<dbReference type="GO" id="GO:0006813">
    <property type="term" value="P:potassium ion transport"/>
    <property type="evidence" value="ECO:0007669"/>
    <property type="project" value="InterPro"/>
</dbReference>
<protein>
    <submittedName>
        <fullName evidence="9">Putative transporter</fullName>
    </submittedName>
</protein>
<keyword evidence="2" id="KW-0813">Transport</keyword>
<dbReference type="InterPro" id="IPR031312">
    <property type="entry name" value="Na/sul_symport_CS"/>
</dbReference>
<dbReference type="PANTHER" id="PTHR43652">
    <property type="entry name" value="BASIC AMINO ACID ANTIPORTER YFCC-RELATED"/>
    <property type="match status" value="1"/>
</dbReference>
<dbReference type="PANTHER" id="PTHR43652:SF2">
    <property type="entry name" value="BASIC AMINO ACID ANTIPORTER YFCC-RELATED"/>
    <property type="match status" value="1"/>
</dbReference>
<evidence type="ECO:0000256" key="7">
    <source>
        <dbReference type="SAM" id="Phobius"/>
    </source>
</evidence>
<dbReference type="EMBL" id="LNYX01000012">
    <property type="protein sequence ID" value="KTD64858.1"/>
    <property type="molecule type" value="Genomic_DNA"/>
</dbReference>
<feature type="transmembrane region" description="Helical" evidence="7">
    <location>
        <begin position="55"/>
        <end position="75"/>
    </location>
</feature>
<feature type="transmembrane region" description="Helical" evidence="7">
    <location>
        <begin position="446"/>
        <end position="464"/>
    </location>
</feature>
<evidence type="ECO:0000256" key="4">
    <source>
        <dbReference type="ARBA" id="ARBA00022737"/>
    </source>
</evidence>
<dbReference type="PROSITE" id="PS01271">
    <property type="entry name" value="NA_SULFATE"/>
    <property type="match status" value="1"/>
</dbReference>
<feature type="domain" description="RCK C-terminal" evidence="8">
    <location>
        <begin position="207"/>
        <end position="291"/>
    </location>
</feature>
<dbReference type="Gene3D" id="3.30.70.1450">
    <property type="entry name" value="Regulator of K+ conductance, C-terminal domain"/>
    <property type="match status" value="2"/>
</dbReference>
<name>A0A0W0Z6W6_LEGSP</name>
<gene>
    <name evidence="9" type="ORF">Lspi_1025</name>
</gene>
<feature type="transmembrane region" description="Helical" evidence="7">
    <location>
        <begin position="422"/>
        <end position="439"/>
    </location>
</feature>
<comment type="caution">
    <text evidence="9">The sequence shown here is derived from an EMBL/GenBank/DDBJ whole genome shotgun (WGS) entry which is preliminary data.</text>
</comment>
<reference evidence="9 10" key="1">
    <citation type="submission" date="2015-11" db="EMBL/GenBank/DDBJ databases">
        <title>Genomic analysis of 38 Legionella species identifies large and diverse effector repertoires.</title>
        <authorList>
            <person name="Burstein D."/>
            <person name="Amaro F."/>
            <person name="Zusman T."/>
            <person name="Lifshitz Z."/>
            <person name="Cohen O."/>
            <person name="Gilbert J.A."/>
            <person name="Pupko T."/>
            <person name="Shuman H.A."/>
            <person name="Segal G."/>
        </authorList>
    </citation>
    <scope>NUCLEOTIDE SEQUENCE [LARGE SCALE GENOMIC DNA]</scope>
    <source>
        <strain evidence="9 10">Mt.St.Helens-9</strain>
    </source>
</reference>
<dbReference type="InterPro" id="IPR036721">
    <property type="entry name" value="RCK_C_sf"/>
</dbReference>
<dbReference type="Pfam" id="PF02080">
    <property type="entry name" value="TrkA_C"/>
    <property type="match status" value="1"/>
</dbReference>
<comment type="subcellular location">
    <subcellularLocation>
        <location evidence="1">Membrane</location>
        <topology evidence="1">Multi-pass membrane protein</topology>
    </subcellularLocation>
</comment>
<keyword evidence="4" id="KW-0677">Repeat</keyword>
<keyword evidence="10" id="KW-1185">Reference proteome</keyword>
<evidence type="ECO:0000256" key="1">
    <source>
        <dbReference type="ARBA" id="ARBA00004141"/>
    </source>
</evidence>
<dbReference type="GO" id="GO:0005886">
    <property type="term" value="C:plasma membrane"/>
    <property type="evidence" value="ECO:0007669"/>
    <property type="project" value="TreeGrafter"/>
</dbReference>
<dbReference type="AlphaFoldDB" id="A0A0W0Z6W6"/>
<feature type="transmembrane region" description="Helical" evidence="7">
    <location>
        <begin position="90"/>
        <end position="113"/>
    </location>
</feature>
<dbReference type="Pfam" id="PF03600">
    <property type="entry name" value="CitMHS"/>
    <property type="match status" value="1"/>
</dbReference>
<dbReference type="PROSITE" id="PS51202">
    <property type="entry name" value="RCK_C"/>
    <property type="match status" value="2"/>
</dbReference>
<feature type="transmembrane region" description="Helical" evidence="7">
    <location>
        <begin position="476"/>
        <end position="496"/>
    </location>
</feature>
<dbReference type="OrthoDB" id="9809303at2"/>
<feature type="domain" description="RCK C-terminal" evidence="8">
    <location>
        <begin position="299"/>
        <end position="384"/>
    </location>
</feature>
<dbReference type="PATRIC" id="fig|452.5.peg.1123"/>
<keyword evidence="6 7" id="KW-0472">Membrane</keyword>
<evidence type="ECO:0000256" key="2">
    <source>
        <dbReference type="ARBA" id="ARBA00022448"/>
    </source>
</evidence>
<evidence type="ECO:0000256" key="3">
    <source>
        <dbReference type="ARBA" id="ARBA00022692"/>
    </source>
</evidence>
<organism evidence="9 10">
    <name type="scientific">Legionella spiritensis</name>
    <dbReference type="NCBI Taxonomy" id="452"/>
    <lineage>
        <taxon>Bacteria</taxon>
        <taxon>Pseudomonadati</taxon>
        <taxon>Pseudomonadota</taxon>
        <taxon>Gammaproteobacteria</taxon>
        <taxon>Legionellales</taxon>
        <taxon>Legionellaceae</taxon>
        <taxon>Legionella</taxon>
    </lineage>
</organism>
<evidence type="ECO:0000313" key="9">
    <source>
        <dbReference type="EMBL" id="KTD64858.1"/>
    </source>
</evidence>
<evidence type="ECO:0000313" key="10">
    <source>
        <dbReference type="Proteomes" id="UP000054877"/>
    </source>
</evidence>
<dbReference type="Proteomes" id="UP000054877">
    <property type="component" value="Unassembled WGS sequence"/>
</dbReference>
<keyword evidence="5 7" id="KW-1133">Transmembrane helix</keyword>
<sequence>MQDAYLLFLILAATMVMFVWGYYRYDMVALMSLLTLVLVGLVPASQAFEGFSNPAVITVAAVMVISGAIIQAGLVDKILEYIEPVLTSPFQLIAVICVVSAVLSAFMNNVGALSLIMPVAIQGAINAKISPSKILMPLSFATVLGGLITKIGTPPNLLISAYRQSLTGEPFSMFDFTPAGISIAVTSLIFIILIGWRLVPERRKASGDASELYQIQDYISEIVIPADSPVVGMERRALENLIEGDFSILGLIRGRRKRLVIPGDEELQANDVLIIEASHEDLNNLLLKGNLELSHGEVISAESLRGQDISTIEAVVTAGSRIMGRSWQRLRVRSRFGLNLLAVSRSGKAFKNRLNHVNFNTGDVLLIQGASENLQENIVNLGLVPLAERTINVGIRHNILLPLALFLGGIFLASLQILRVEIAFTLVVVLMVIFNVIPIRQVYSSIDWSIIVMLAALIPLGSALKTTGAAQMIGSSLLAMSGHGSILLILGLLLIITMTLSDIMNNAATAIVMAPVGANLAELLKMSPDPFLMAVGIGASCSFLTPISHQNNTLVMGPGGYKFFDYLWLGIPVELVVLITALPALYFFWL</sequence>
<dbReference type="RefSeq" id="WP_058482958.1">
    <property type="nucleotide sequence ID" value="NZ_CAAAII010000003.1"/>
</dbReference>
<evidence type="ECO:0000259" key="8">
    <source>
        <dbReference type="PROSITE" id="PS51202"/>
    </source>
</evidence>
<dbReference type="InterPro" id="IPR051679">
    <property type="entry name" value="DASS-Related_Transporters"/>
</dbReference>
<feature type="transmembrane region" description="Helical" evidence="7">
    <location>
        <begin position="399"/>
        <end position="416"/>
    </location>
</feature>
<proteinExistence type="predicted"/>
<dbReference type="InterPro" id="IPR004680">
    <property type="entry name" value="Cit_transptr-like_dom"/>
</dbReference>
<dbReference type="STRING" id="452.Lspi_1025"/>
<feature type="transmembrane region" description="Helical" evidence="7">
    <location>
        <begin position="5"/>
        <end position="23"/>
    </location>
</feature>
<dbReference type="InterPro" id="IPR006037">
    <property type="entry name" value="RCK_C"/>
</dbReference>
<dbReference type="GO" id="GO:0008324">
    <property type="term" value="F:monoatomic cation transmembrane transporter activity"/>
    <property type="evidence" value="ECO:0007669"/>
    <property type="project" value="InterPro"/>
</dbReference>
<keyword evidence="3 7" id="KW-0812">Transmembrane</keyword>
<evidence type="ECO:0000256" key="6">
    <source>
        <dbReference type="ARBA" id="ARBA00023136"/>
    </source>
</evidence>
<feature type="transmembrane region" description="Helical" evidence="7">
    <location>
        <begin position="173"/>
        <end position="196"/>
    </location>
</feature>
<evidence type="ECO:0000256" key="5">
    <source>
        <dbReference type="ARBA" id="ARBA00022989"/>
    </source>
</evidence>
<feature type="transmembrane region" description="Helical" evidence="7">
    <location>
        <begin position="567"/>
        <end position="589"/>
    </location>
</feature>
<accession>A0A0W0Z6W6</accession>
<feature type="transmembrane region" description="Helical" evidence="7">
    <location>
        <begin position="134"/>
        <end position="153"/>
    </location>
</feature>
<dbReference type="SUPFAM" id="SSF116726">
    <property type="entry name" value="TrkA C-terminal domain-like"/>
    <property type="match status" value="2"/>
</dbReference>
<feature type="transmembrane region" description="Helical" evidence="7">
    <location>
        <begin position="29"/>
        <end position="48"/>
    </location>
</feature>